<feature type="domain" description="DUF6604" evidence="2">
    <location>
        <begin position="11"/>
        <end position="283"/>
    </location>
</feature>
<feature type="region of interest" description="Disordered" evidence="1">
    <location>
        <begin position="688"/>
        <end position="726"/>
    </location>
</feature>
<dbReference type="PANTHER" id="PTHR38795">
    <property type="entry name" value="DUF6604 DOMAIN-CONTAINING PROTEIN"/>
    <property type="match status" value="1"/>
</dbReference>
<keyword evidence="4" id="KW-1185">Reference proteome</keyword>
<gene>
    <name evidence="3" type="ORF">O9K51_05126</name>
</gene>
<accession>A0AB34FRR4</accession>
<evidence type="ECO:0000256" key="1">
    <source>
        <dbReference type="SAM" id="MobiDB-lite"/>
    </source>
</evidence>
<feature type="compositionally biased region" description="Basic and acidic residues" evidence="1">
    <location>
        <begin position="688"/>
        <end position="703"/>
    </location>
</feature>
<evidence type="ECO:0000259" key="2">
    <source>
        <dbReference type="Pfam" id="PF20253"/>
    </source>
</evidence>
<feature type="compositionally biased region" description="Basic residues" evidence="1">
    <location>
        <begin position="45"/>
        <end position="60"/>
    </location>
</feature>
<dbReference type="Proteomes" id="UP001163105">
    <property type="component" value="Unassembled WGS sequence"/>
</dbReference>
<reference evidence="3" key="1">
    <citation type="submission" date="2023-01" db="EMBL/GenBank/DDBJ databases">
        <title>The growth and conidiation of Purpureocillium lavendulum are regulated by nitrogen source and histone H3K14 acetylation.</title>
        <authorList>
            <person name="Tang P."/>
            <person name="Han J."/>
            <person name="Zhang C."/>
            <person name="Tang P."/>
            <person name="Qi F."/>
            <person name="Zhang K."/>
            <person name="Liang L."/>
        </authorList>
    </citation>
    <scope>NUCLEOTIDE SEQUENCE</scope>
    <source>
        <strain evidence="3">YMF1.00683</strain>
    </source>
</reference>
<organism evidence="3 4">
    <name type="scientific">Purpureocillium lavendulum</name>
    <dbReference type="NCBI Taxonomy" id="1247861"/>
    <lineage>
        <taxon>Eukaryota</taxon>
        <taxon>Fungi</taxon>
        <taxon>Dikarya</taxon>
        <taxon>Ascomycota</taxon>
        <taxon>Pezizomycotina</taxon>
        <taxon>Sordariomycetes</taxon>
        <taxon>Hypocreomycetidae</taxon>
        <taxon>Hypocreales</taxon>
        <taxon>Ophiocordycipitaceae</taxon>
        <taxon>Purpureocillium</taxon>
    </lineage>
</organism>
<feature type="compositionally biased region" description="Polar residues" evidence="1">
    <location>
        <begin position="170"/>
        <end position="182"/>
    </location>
</feature>
<name>A0AB34FRR4_9HYPO</name>
<protein>
    <submittedName>
        <fullName evidence="3">CFEM domain-containing protein</fullName>
    </submittedName>
</protein>
<sequence>MLPPSLVSVYRRYKDDTDAVASWLAATAKAAGCPDELLPDGARRERQRKPTGRLKGKARKAAKDAASGNPTPATTTTTTGKRYTILLKNFVPLAEYVVASKAVDALPSSFSAALNRAISARTEFAFRLEEHDGDSSPAEDSTHLHFVDVLCQVREILRPLELPEEEKSEQTTNDASNDAGNPASNRFLGLHVYDTSEEFENSPAPPRPSEPDAQCLEYEADDFESWQDAFFALAMLTYDLNKIRMHILSLWSRTQGTFDIVAAAIATETAIDLARGIMDDVLPLLDPHGGARSAVYQYYLLTCHYYGFDFDDLVPTPDCPINLDTLDYAESVFHLAFYYVGAIQNAKPRNGVMAMKKLAWSTYNPTRDRSTMSNSDKFEEDFFLLMEHSCEALIMLHHASSYPIRDEFIRSIAEVDKTGAATFRAAFASQVFLDIQHVLRDASVAGFTHLTRQMDLMASQLNQHLVLHPSPKSGSIQASSNEDIRDVLKLIKWIRKDPLMVYKQKLCRGHTAETVGILEPHLMLQRSPVQSGLMLYHVRTEFHNASFGAINAWGSVAYAAHLYNALKTEGLLVGGWNDMEAVMAGIKPSELFVGRRPTHPNEYLQRWCLQVGISVAFMANPTKRRGGNPVVPSRAGGRSLKPRVPVSSMFEGRYLKNVDKLEWTLEQIEDIVARGDYDIEERHDGSYVFSDQRDAPTERREGGSSKARTRAASGGHRHKGTTTTTAGTNLITPEQLIQALASALQAEMLDLAFPVLLMHRYCWELLRSVKDACDPLFRGIPMHPSMMRDEGMPWLVGWVFAAGATHGPGVVPDFRLYRAAADAMNRMLLRGGGSRLLGFLEREMGITSQISFASDHVRVVWASTTAWVGYRRQPDVSDLLRLAGLFDFVRL</sequence>
<dbReference type="EMBL" id="JAQHRD010000004">
    <property type="protein sequence ID" value="KAJ6441575.1"/>
    <property type="molecule type" value="Genomic_DNA"/>
</dbReference>
<feature type="compositionally biased region" description="Low complexity" evidence="1">
    <location>
        <begin position="64"/>
        <end position="77"/>
    </location>
</feature>
<evidence type="ECO:0000313" key="3">
    <source>
        <dbReference type="EMBL" id="KAJ6441575.1"/>
    </source>
</evidence>
<feature type="region of interest" description="Disordered" evidence="1">
    <location>
        <begin position="161"/>
        <end position="182"/>
    </location>
</feature>
<evidence type="ECO:0000313" key="4">
    <source>
        <dbReference type="Proteomes" id="UP001163105"/>
    </source>
</evidence>
<feature type="region of interest" description="Disordered" evidence="1">
    <location>
        <begin position="35"/>
        <end position="77"/>
    </location>
</feature>
<dbReference type="AlphaFoldDB" id="A0AB34FRR4"/>
<proteinExistence type="predicted"/>
<dbReference type="InterPro" id="IPR046539">
    <property type="entry name" value="DUF6604"/>
</dbReference>
<dbReference type="PANTHER" id="PTHR38795:SF1">
    <property type="entry name" value="DUF6604 DOMAIN-CONTAINING PROTEIN"/>
    <property type="match status" value="1"/>
</dbReference>
<comment type="caution">
    <text evidence="3">The sequence shown here is derived from an EMBL/GenBank/DDBJ whole genome shotgun (WGS) entry which is preliminary data.</text>
</comment>
<dbReference type="Pfam" id="PF20253">
    <property type="entry name" value="DUF6604"/>
    <property type="match status" value="1"/>
</dbReference>